<feature type="transmembrane region" description="Helical" evidence="9">
    <location>
        <begin position="311"/>
        <end position="329"/>
    </location>
</feature>
<dbReference type="PANTHER" id="PTHR31595">
    <property type="entry name" value="LONG-CHAIN-ALCOHOL O-FATTY-ACYLTRANSFERASE 3-RELATED"/>
    <property type="match status" value="1"/>
</dbReference>
<reference evidence="11" key="1">
    <citation type="submission" date="2020-11" db="EMBL/GenBank/DDBJ databases">
        <authorList>
            <consortium name="DOE Joint Genome Institute"/>
            <person name="Ahrendt S."/>
            <person name="Riley R."/>
            <person name="Andreopoulos W."/>
            <person name="Labutti K."/>
            <person name="Pangilinan J."/>
            <person name="Ruiz-Duenas F.J."/>
            <person name="Barrasa J.M."/>
            <person name="Sanchez-Garcia M."/>
            <person name="Camarero S."/>
            <person name="Miyauchi S."/>
            <person name="Serrano A."/>
            <person name="Linde D."/>
            <person name="Babiker R."/>
            <person name="Drula E."/>
            <person name="Ayuso-Fernandez I."/>
            <person name="Pacheco R."/>
            <person name="Padilla G."/>
            <person name="Ferreira P."/>
            <person name="Barriuso J."/>
            <person name="Kellner H."/>
            <person name="Castanera R."/>
            <person name="Alfaro M."/>
            <person name="Ramirez L."/>
            <person name="Pisabarro A.G."/>
            <person name="Kuo A."/>
            <person name="Tritt A."/>
            <person name="Lipzen A."/>
            <person name="He G."/>
            <person name="Yan M."/>
            <person name="Ng V."/>
            <person name="Cullen D."/>
            <person name="Martin F."/>
            <person name="Rosso M.-N."/>
            <person name="Henrissat B."/>
            <person name="Hibbett D."/>
            <person name="Martinez A.T."/>
            <person name="Grigoriev I.V."/>
        </authorList>
    </citation>
    <scope>NUCLEOTIDE SEQUENCE</scope>
    <source>
        <strain evidence="11">CIRM-BRFM 674</strain>
    </source>
</reference>
<keyword evidence="6 9" id="KW-1133">Transmembrane helix</keyword>
<dbReference type="Pfam" id="PF13813">
    <property type="entry name" value="MBOAT_2"/>
    <property type="match status" value="1"/>
</dbReference>
<evidence type="ECO:0000313" key="11">
    <source>
        <dbReference type="EMBL" id="KAF9485778.1"/>
    </source>
</evidence>
<evidence type="ECO:0000259" key="10">
    <source>
        <dbReference type="Pfam" id="PF13813"/>
    </source>
</evidence>
<dbReference type="AlphaFoldDB" id="A0A9P5ZCY1"/>
<evidence type="ECO:0000256" key="7">
    <source>
        <dbReference type="ARBA" id="ARBA00023136"/>
    </source>
</evidence>
<comment type="caution">
    <text evidence="11">The sequence shown here is derived from an EMBL/GenBank/DDBJ whole genome shotgun (WGS) entry which is preliminary data.</text>
</comment>
<feature type="compositionally biased region" description="Basic and acidic residues" evidence="8">
    <location>
        <begin position="128"/>
        <end position="139"/>
    </location>
</feature>
<comment type="similarity">
    <text evidence="3">Belongs to the wax synthase family.</text>
</comment>
<feature type="transmembrane region" description="Helical" evidence="9">
    <location>
        <begin position="57"/>
        <end position="76"/>
    </location>
</feature>
<sequence>MTDVWREFKFATYLAFRTIVPEEKDRIPLTWSNGIYPILCYVPFVFLAYLSRQPDTYIIRVLLLPTTITAILVAAYRFTWTIPEINVYNWGQCLWAAVAIGKSLEFALTKEGMLKIGESRPGVKKGKSKSDETSSTEDEHNRHPYIATWLYDAVDVIHTLRGLQWKFGRGVYIPKPTRPLERSAFLRATLRSFIKNYLLLDFLESALKLFPGMGTPMGGSIFYPDLTVPTRYIVSTVLGIITGWAIMSGFYMVYDLVTLIAVGLFGGSPTSWPPVMERPWHSDSMHRFWSKDWHQLLRQTFIVFGGYPGKWIAGRMGMIFGTFIASGMYHECAMYSMDRGFDRNPIIFFGSQGFVLLIERAWKRTTGRPVSGPWGRLWVYFIMLVCAQPTVNSWHRRGLGGAMVIPPIISPTRQFLLPLVRKLLNGKQY</sequence>
<keyword evidence="12" id="KW-1185">Reference proteome</keyword>
<dbReference type="EMBL" id="MU155133">
    <property type="protein sequence ID" value="KAF9485778.1"/>
    <property type="molecule type" value="Genomic_DNA"/>
</dbReference>
<dbReference type="GO" id="GO:0006629">
    <property type="term" value="P:lipid metabolic process"/>
    <property type="evidence" value="ECO:0007669"/>
    <property type="project" value="InterPro"/>
</dbReference>
<evidence type="ECO:0000256" key="9">
    <source>
        <dbReference type="SAM" id="Phobius"/>
    </source>
</evidence>
<dbReference type="Proteomes" id="UP000807469">
    <property type="component" value="Unassembled WGS sequence"/>
</dbReference>
<name>A0A9P5ZCY1_9AGAR</name>
<evidence type="ECO:0000313" key="12">
    <source>
        <dbReference type="Proteomes" id="UP000807469"/>
    </source>
</evidence>
<evidence type="ECO:0000256" key="6">
    <source>
        <dbReference type="ARBA" id="ARBA00022989"/>
    </source>
</evidence>
<accession>A0A9P5ZCY1</accession>
<evidence type="ECO:0000256" key="8">
    <source>
        <dbReference type="SAM" id="MobiDB-lite"/>
    </source>
</evidence>
<comment type="subcellular location">
    <subcellularLocation>
        <location evidence="1">Membrane</location>
        <topology evidence="1">Multi-pass membrane protein</topology>
    </subcellularLocation>
</comment>
<feature type="transmembrane region" description="Helical" evidence="9">
    <location>
        <begin position="34"/>
        <end position="50"/>
    </location>
</feature>
<gene>
    <name evidence="11" type="ORF">BDN70DRAFT_870654</name>
</gene>
<dbReference type="GO" id="GO:0016020">
    <property type="term" value="C:membrane"/>
    <property type="evidence" value="ECO:0007669"/>
    <property type="project" value="UniProtKB-SubCell"/>
</dbReference>
<evidence type="ECO:0000256" key="4">
    <source>
        <dbReference type="ARBA" id="ARBA00022679"/>
    </source>
</evidence>
<dbReference type="InterPro" id="IPR032805">
    <property type="entry name" value="Wax_synthase_dom"/>
</dbReference>
<dbReference type="GO" id="GO:0008374">
    <property type="term" value="F:O-acyltransferase activity"/>
    <property type="evidence" value="ECO:0007669"/>
    <property type="project" value="InterPro"/>
</dbReference>
<feature type="domain" description="Wax synthase" evidence="10">
    <location>
        <begin position="272"/>
        <end position="349"/>
    </location>
</feature>
<keyword evidence="4" id="KW-0808">Transferase</keyword>
<protein>
    <recommendedName>
        <fullName evidence="10">Wax synthase domain-containing protein</fullName>
    </recommendedName>
</protein>
<evidence type="ECO:0000256" key="2">
    <source>
        <dbReference type="ARBA" id="ARBA00005179"/>
    </source>
</evidence>
<evidence type="ECO:0000256" key="5">
    <source>
        <dbReference type="ARBA" id="ARBA00022692"/>
    </source>
</evidence>
<organism evidence="11 12">
    <name type="scientific">Pholiota conissans</name>
    <dbReference type="NCBI Taxonomy" id="109636"/>
    <lineage>
        <taxon>Eukaryota</taxon>
        <taxon>Fungi</taxon>
        <taxon>Dikarya</taxon>
        <taxon>Basidiomycota</taxon>
        <taxon>Agaricomycotina</taxon>
        <taxon>Agaricomycetes</taxon>
        <taxon>Agaricomycetidae</taxon>
        <taxon>Agaricales</taxon>
        <taxon>Agaricineae</taxon>
        <taxon>Strophariaceae</taxon>
        <taxon>Pholiota</taxon>
    </lineage>
</organism>
<comment type="pathway">
    <text evidence="2">Secondary metabolite biosynthesis.</text>
</comment>
<evidence type="ECO:0000256" key="1">
    <source>
        <dbReference type="ARBA" id="ARBA00004141"/>
    </source>
</evidence>
<proteinExistence type="inferred from homology"/>
<dbReference type="PANTHER" id="PTHR31595:SF57">
    <property type="entry name" value="OS04G0481900 PROTEIN"/>
    <property type="match status" value="1"/>
</dbReference>
<dbReference type="InterPro" id="IPR044851">
    <property type="entry name" value="Wax_synthase"/>
</dbReference>
<evidence type="ECO:0000256" key="3">
    <source>
        <dbReference type="ARBA" id="ARBA00007282"/>
    </source>
</evidence>
<feature type="transmembrane region" description="Helical" evidence="9">
    <location>
        <begin position="232"/>
        <end position="254"/>
    </location>
</feature>
<keyword evidence="5 9" id="KW-0812">Transmembrane</keyword>
<feature type="region of interest" description="Disordered" evidence="8">
    <location>
        <begin position="119"/>
        <end position="139"/>
    </location>
</feature>
<keyword evidence="7 9" id="KW-0472">Membrane</keyword>
<dbReference type="OrthoDB" id="1077582at2759"/>